<evidence type="ECO:0000256" key="7">
    <source>
        <dbReference type="ARBA" id="ARBA00023136"/>
    </source>
</evidence>
<dbReference type="SUPFAM" id="SSF160964">
    <property type="entry name" value="MalF N-terminal region-like"/>
    <property type="match status" value="1"/>
</dbReference>
<name>A0A6J7SKS2_9ZZZZ</name>
<evidence type="ECO:0000256" key="2">
    <source>
        <dbReference type="ARBA" id="ARBA00022448"/>
    </source>
</evidence>
<dbReference type="EMBL" id="CAFBQC010000014">
    <property type="protein sequence ID" value="CAB5040958.1"/>
    <property type="molecule type" value="Genomic_DNA"/>
</dbReference>
<dbReference type="InterPro" id="IPR035277">
    <property type="entry name" value="MalF_N"/>
</dbReference>
<dbReference type="Gene3D" id="1.20.58.370">
    <property type="entry name" value="MalF N-terminal region-like"/>
    <property type="match status" value="1"/>
</dbReference>
<reference evidence="12" key="1">
    <citation type="submission" date="2020-05" db="EMBL/GenBank/DDBJ databases">
        <authorList>
            <person name="Chiriac C."/>
            <person name="Salcher M."/>
            <person name="Ghai R."/>
            <person name="Kavagutti S V."/>
        </authorList>
    </citation>
    <scope>NUCLEOTIDE SEQUENCE</scope>
</reference>
<evidence type="ECO:0000256" key="3">
    <source>
        <dbReference type="ARBA" id="ARBA00022475"/>
    </source>
</evidence>
<keyword evidence="7 8" id="KW-0472">Membrane</keyword>
<evidence type="ECO:0000256" key="1">
    <source>
        <dbReference type="ARBA" id="ARBA00004651"/>
    </source>
</evidence>
<dbReference type="EMBL" id="CAEZYI010000005">
    <property type="protein sequence ID" value="CAB4712868.1"/>
    <property type="molecule type" value="Genomic_DNA"/>
</dbReference>
<keyword evidence="2" id="KW-0813">Transport</keyword>
<dbReference type="AlphaFoldDB" id="A0A6J7SKS2"/>
<evidence type="ECO:0000313" key="13">
    <source>
        <dbReference type="EMBL" id="CAB5071928.1"/>
    </source>
</evidence>
<dbReference type="CDD" id="cd06261">
    <property type="entry name" value="TM_PBP2"/>
    <property type="match status" value="1"/>
</dbReference>
<dbReference type="PANTHER" id="PTHR47314:SF1">
    <property type="entry name" value="MALTOSE_MALTODEXTRIN TRANSPORT SYSTEM PERMEASE PROTEIN MALF"/>
    <property type="match status" value="1"/>
</dbReference>
<feature type="transmembrane region" description="Helical" evidence="8">
    <location>
        <begin position="57"/>
        <end position="81"/>
    </location>
</feature>
<dbReference type="EMBL" id="CAFBRA010000008">
    <property type="protein sequence ID" value="CAB5071928.1"/>
    <property type="molecule type" value="Genomic_DNA"/>
</dbReference>
<dbReference type="Pfam" id="PF16296">
    <property type="entry name" value="TM_PBP2_N"/>
    <property type="match status" value="1"/>
</dbReference>
<dbReference type="Pfam" id="PF00528">
    <property type="entry name" value="BPD_transp_1"/>
    <property type="match status" value="1"/>
</dbReference>
<feature type="domain" description="ABC transmembrane type-1" evidence="9">
    <location>
        <begin position="274"/>
        <end position="494"/>
    </location>
</feature>
<organism evidence="12">
    <name type="scientific">freshwater metagenome</name>
    <dbReference type="NCBI Taxonomy" id="449393"/>
    <lineage>
        <taxon>unclassified sequences</taxon>
        <taxon>metagenomes</taxon>
        <taxon>ecological metagenomes</taxon>
    </lineage>
</organism>
<dbReference type="PANTHER" id="PTHR47314">
    <property type="entry name" value="MALTOSE/MALTODEXTRIN TRANSPORT SYSTEM PERMEASE PROTEIN MALF"/>
    <property type="match status" value="1"/>
</dbReference>
<dbReference type="InterPro" id="IPR035906">
    <property type="entry name" value="MetI-like_sf"/>
</dbReference>
<feature type="transmembrane region" description="Helical" evidence="8">
    <location>
        <begin position="309"/>
        <end position="335"/>
    </location>
</feature>
<evidence type="ECO:0000313" key="12">
    <source>
        <dbReference type="EMBL" id="CAB5040958.1"/>
    </source>
</evidence>
<sequence>MRQKFMFVVTYAFGLVLLGMAGKFVENKSWFLGFFFVISSGLIIYVYAISKKIPGKYLVPGLLLLVLFHIYPAFYSGVVAFTNDSNGHQLSKTQAIDAIITDSKIPVQGLAPIKYSTAQATDTKEIYLIFQFPENVFWAGNSDSLVPLNVADVNLTNTGEITKATGFRVLTSAETVEASSDLQNIVIELKDGIWLTPSDLNYLEASKQSFRYSTQRDELIEISTGTTYHPNDNGQMVGSSGELLYPGWKVNVGWRNFTSVVRDEEIRRPLAAVLAWTLFNAILIVVIGFLFGLILALTFNSPHLRSKRIYRMIFIVPLAIPSVLSVLVWSGLFATNIGVIDRLLHIHTPWLTNSFWARIAVLIVELWITFPYMFLISTGAIQAIPNEIIEAAEIDGATALKSFSQIKLPLVLRTVAPLLVASLAMALNNFGVIYLLTGGGPIFPNSNGNAGATDILISYTYKLAFNSQEGNNYGLASALSILNFALIALISIYGLRRMKTMEGVN</sequence>
<feature type="transmembrane region" description="Helical" evidence="8">
    <location>
        <begin position="355"/>
        <end position="375"/>
    </location>
</feature>
<keyword evidence="3" id="KW-1003">Cell membrane</keyword>
<comment type="subcellular location">
    <subcellularLocation>
        <location evidence="1">Cell membrane</location>
        <topology evidence="1">Multi-pass membrane protein</topology>
    </subcellularLocation>
</comment>
<evidence type="ECO:0000256" key="4">
    <source>
        <dbReference type="ARBA" id="ARBA00022597"/>
    </source>
</evidence>
<feature type="transmembrane region" description="Helical" evidence="8">
    <location>
        <begin position="31"/>
        <end position="50"/>
    </location>
</feature>
<dbReference type="PROSITE" id="PS50928">
    <property type="entry name" value="ABC_TM1"/>
    <property type="match status" value="1"/>
</dbReference>
<dbReference type="InterPro" id="IPR032550">
    <property type="entry name" value="TM_PBP2_N"/>
</dbReference>
<proteinExistence type="predicted"/>
<gene>
    <name evidence="10" type="ORF">UFOPK2662_00208</name>
    <name evidence="11" type="ORF">UFOPK2942_00501</name>
    <name evidence="12" type="ORF">UFOPK4242_00435</name>
    <name evidence="13" type="ORF">UFOPK4382_00233</name>
</gene>
<evidence type="ECO:0000256" key="8">
    <source>
        <dbReference type="SAM" id="Phobius"/>
    </source>
</evidence>
<dbReference type="GO" id="GO:1990060">
    <property type="term" value="C:maltose transport complex"/>
    <property type="evidence" value="ECO:0007669"/>
    <property type="project" value="TreeGrafter"/>
</dbReference>
<evidence type="ECO:0000256" key="5">
    <source>
        <dbReference type="ARBA" id="ARBA00022692"/>
    </source>
</evidence>
<dbReference type="EMBL" id="CAFAAA010000010">
    <property type="protein sequence ID" value="CAB4777697.1"/>
    <property type="molecule type" value="Genomic_DNA"/>
</dbReference>
<keyword evidence="5 8" id="KW-0812">Transmembrane</keyword>
<dbReference type="Gene3D" id="1.10.3720.10">
    <property type="entry name" value="MetI-like"/>
    <property type="match status" value="1"/>
</dbReference>
<feature type="transmembrane region" description="Helical" evidence="8">
    <location>
        <begin position="410"/>
        <end position="436"/>
    </location>
</feature>
<evidence type="ECO:0000256" key="6">
    <source>
        <dbReference type="ARBA" id="ARBA00022989"/>
    </source>
</evidence>
<feature type="transmembrane region" description="Helical" evidence="8">
    <location>
        <begin position="473"/>
        <end position="495"/>
    </location>
</feature>
<dbReference type="GO" id="GO:0042956">
    <property type="term" value="P:maltodextrin transmembrane transport"/>
    <property type="evidence" value="ECO:0007669"/>
    <property type="project" value="TreeGrafter"/>
</dbReference>
<evidence type="ECO:0000259" key="9">
    <source>
        <dbReference type="PROSITE" id="PS50928"/>
    </source>
</evidence>
<dbReference type="GO" id="GO:0015423">
    <property type="term" value="F:ABC-type maltose transporter activity"/>
    <property type="evidence" value="ECO:0007669"/>
    <property type="project" value="TreeGrafter"/>
</dbReference>
<protein>
    <submittedName>
        <fullName evidence="12">Unannotated protein</fullName>
    </submittedName>
</protein>
<keyword evidence="4" id="KW-0762">Sugar transport</keyword>
<dbReference type="InterPro" id="IPR000515">
    <property type="entry name" value="MetI-like"/>
</dbReference>
<dbReference type="SUPFAM" id="SSF161098">
    <property type="entry name" value="MetI-like"/>
    <property type="match status" value="1"/>
</dbReference>
<keyword evidence="6 8" id="KW-1133">Transmembrane helix</keyword>
<dbReference type="Gene3D" id="3.10.650.10">
    <property type="entry name" value="MalF N-terminal region-like"/>
    <property type="match status" value="1"/>
</dbReference>
<feature type="transmembrane region" description="Helical" evidence="8">
    <location>
        <begin position="273"/>
        <end position="297"/>
    </location>
</feature>
<evidence type="ECO:0000313" key="10">
    <source>
        <dbReference type="EMBL" id="CAB4712868.1"/>
    </source>
</evidence>
<accession>A0A6J7SKS2</accession>
<evidence type="ECO:0000313" key="11">
    <source>
        <dbReference type="EMBL" id="CAB4777697.1"/>
    </source>
</evidence>